<accession>A0AA39MXA4</accession>
<organism evidence="1 2">
    <name type="scientific">Armillaria tabescens</name>
    <name type="common">Ringless honey mushroom</name>
    <name type="synonym">Agaricus tabescens</name>
    <dbReference type="NCBI Taxonomy" id="1929756"/>
    <lineage>
        <taxon>Eukaryota</taxon>
        <taxon>Fungi</taxon>
        <taxon>Dikarya</taxon>
        <taxon>Basidiomycota</taxon>
        <taxon>Agaricomycotina</taxon>
        <taxon>Agaricomycetes</taxon>
        <taxon>Agaricomycetidae</taxon>
        <taxon>Agaricales</taxon>
        <taxon>Marasmiineae</taxon>
        <taxon>Physalacriaceae</taxon>
        <taxon>Desarmillaria</taxon>
    </lineage>
</organism>
<gene>
    <name evidence="1" type="ORF">EV420DRAFT_1707811</name>
</gene>
<dbReference type="RefSeq" id="XP_060326935.1">
    <property type="nucleotide sequence ID" value="XM_060479569.1"/>
</dbReference>
<sequence>MARSSNLDTWIQIAKVAAAVGDMAPFPYIKGIGGCAVLILEAIQGLQKAGKNDEDLLDLAEAIGETIELIQDAVEEHDKKFEKYLTYLHDEVNSTRLESRGRFKRFKRFLKRNEVCDAVNGYQERVHMIKEKFMACLEILTDIKHELRTGTEALTSAIEMSQRHTMANIDKHADSICEEIHTLGVLQSKKADELSADVRTLEEQSSYKGYVQHVLLGDIHLRDCLDHPNNFTMFTHYNADIGNTSKIQFHIDADKLIKLKHQNIAQVFGVCRSPEFPAIILHGTTQHLVKDYRASLTATQLLHFHFQLHWSIHAYANN</sequence>
<keyword evidence="2" id="KW-1185">Reference proteome</keyword>
<evidence type="ECO:0000313" key="2">
    <source>
        <dbReference type="Proteomes" id="UP001175211"/>
    </source>
</evidence>
<dbReference type="EMBL" id="JAUEPS010000038">
    <property type="protein sequence ID" value="KAK0449643.1"/>
    <property type="molecule type" value="Genomic_DNA"/>
</dbReference>
<reference evidence="1" key="1">
    <citation type="submission" date="2023-06" db="EMBL/GenBank/DDBJ databases">
        <authorList>
            <consortium name="Lawrence Berkeley National Laboratory"/>
            <person name="Ahrendt S."/>
            <person name="Sahu N."/>
            <person name="Indic B."/>
            <person name="Wong-Bajracharya J."/>
            <person name="Merenyi Z."/>
            <person name="Ke H.-M."/>
            <person name="Monk M."/>
            <person name="Kocsube S."/>
            <person name="Drula E."/>
            <person name="Lipzen A."/>
            <person name="Balint B."/>
            <person name="Henrissat B."/>
            <person name="Andreopoulos B."/>
            <person name="Martin F.M."/>
            <person name="Harder C.B."/>
            <person name="Rigling D."/>
            <person name="Ford K.L."/>
            <person name="Foster G.D."/>
            <person name="Pangilinan J."/>
            <person name="Papanicolaou A."/>
            <person name="Barry K."/>
            <person name="LaButti K."/>
            <person name="Viragh M."/>
            <person name="Koriabine M."/>
            <person name="Yan M."/>
            <person name="Riley R."/>
            <person name="Champramary S."/>
            <person name="Plett K.L."/>
            <person name="Tsai I.J."/>
            <person name="Slot J."/>
            <person name="Sipos G."/>
            <person name="Plett J."/>
            <person name="Nagy L.G."/>
            <person name="Grigoriev I.V."/>
        </authorList>
    </citation>
    <scope>NUCLEOTIDE SEQUENCE</scope>
    <source>
        <strain evidence="1">CCBAS 213</strain>
    </source>
</reference>
<dbReference type="GeneID" id="85363117"/>
<comment type="caution">
    <text evidence="1">The sequence shown here is derived from an EMBL/GenBank/DDBJ whole genome shotgun (WGS) entry which is preliminary data.</text>
</comment>
<protein>
    <submittedName>
        <fullName evidence="1">Uncharacterized protein</fullName>
    </submittedName>
</protein>
<evidence type="ECO:0000313" key="1">
    <source>
        <dbReference type="EMBL" id="KAK0449643.1"/>
    </source>
</evidence>
<proteinExistence type="predicted"/>
<dbReference type="AlphaFoldDB" id="A0AA39MXA4"/>
<name>A0AA39MXA4_ARMTA</name>
<dbReference type="Proteomes" id="UP001175211">
    <property type="component" value="Unassembled WGS sequence"/>
</dbReference>